<dbReference type="AlphaFoldDB" id="N2BE62"/>
<feature type="compositionally biased region" description="Basic and acidic residues" evidence="1">
    <location>
        <begin position="1"/>
        <end position="17"/>
    </location>
</feature>
<accession>N2BE62</accession>
<evidence type="ECO:0000256" key="1">
    <source>
        <dbReference type="SAM" id="MobiDB-lite"/>
    </source>
</evidence>
<proteinExistence type="predicted"/>
<sequence length="216" mass="24847">MAENSVDRSGRKSESGNKIRPGRWQNWIRSGSAALVPVLLSISENRCNGSNKAAASRCAVVGDQQVDEQVAIAFRNIKMDQDIYLHERQRKALVCRCQDCHEARKYARLPRGQFQMFTECMTPFIECRKSLVLFYQDLSVCVTISIRWCQFWCKWCREKSLNVLKKILDMGMAIFVLNDTSDSMYCAISTYSIIRFTNCVISCYFGKANFENLDLL</sequence>
<protein>
    <submittedName>
        <fullName evidence="2">Uncharacterized protein</fullName>
    </submittedName>
</protein>
<organism evidence="2 3">
    <name type="scientific">Eubacterium plexicaudatum ASF492</name>
    <dbReference type="NCBI Taxonomy" id="1235802"/>
    <lineage>
        <taxon>Bacteria</taxon>
        <taxon>Bacillati</taxon>
        <taxon>Bacillota</taxon>
        <taxon>Clostridia</taxon>
        <taxon>Eubacteriales</taxon>
        <taxon>Eubacteriaceae</taxon>
        <taxon>Eubacterium</taxon>
    </lineage>
</organism>
<dbReference type="PATRIC" id="fig|1235802.3.peg.1126"/>
<evidence type="ECO:0000313" key="2">
    <source>
        <dbReference type="EMBL" id="EMZ35149.1"/>
    </source>
</evidence>
<dbReference type="HOGENOM" id="CLU_1276077_0_0_9"/>
<comment type="caution">
    <text evidence="2">The sequence shown here is derived from an EMBL/GenBank/DDBJ whole genome shotgun (WGS) entry which is preliminary data.</text>
</comment>
<name>N2BE62_9FIRM</name>
<keyword evidence="3" id="KW-1185">Reference proteome</keyword>
<reference evidence="2 3" key="1">
    <citation type="journal article" date="2014" name="Genome Announc.">
        <title>Draft genome sequences of the altered schaedler flora, a defined bacterial community from gnotobiotic mice.</title>
        <authorList>
            <person name="Wannemuehler M.J."/>
            <person name="Overstreet A.M."/>
            <person name="Ward D.V."/>
            <person name="Phillips G.J."/>
        </authorList>
    </citation>
    <scope>NUCLEOTIDE SEQUENCE [LARGE SCALE GENOMIC DNA]</scope>
    <source>
        <strain evidence="2 3">ASF492</strain>
    </source>
</reference>
<feature type="region of interest" description="Disordered" evidence="1">
    <location>
        <begin position="1"/>
        <end position="21"/>
    </location>
</feature>
<dbReference type="STRING" id="1235802.C823_01047"/>
<gene>
    <name evidence="2" type="ORF">C823_01047</name>
</gene>
<dbReference type="Proteomes" id="UP000012589">
    <property type="component" value="Unassembled WGS sequence"/>
</dbReference>
<dbReference type="EMBL" id="AQFT01000032">
    <property type="protein sequence ID" value="EMZ35149.1"/>
    <property type="molecule type" value="Genomic_DNA"/>
</dbReference>
<evidence type="ECO:0000313" key="3">
    <source>
        <dbReference type="Proteomes" id="UP000012589"/>
    </source>
</evidence>